<reference evidence="12 13" key="1">
    <citation type="journal article" date="2018" name="ISME J.">
        <title>Endosymbiont genomes yield clues of tubeworm success.</title>
        <authorList>
            <person name="Li Y."/>
            <person name="Liles M.R."/>
            <person name="Halanych K.M."/>
        </authorList>
    </citation>
    <scope>NUCLEOTIDE SEQUENCE [LARGE SCALE GENOMIC DNA]</scope>
    <source>
        <strain evidence="12">A1464</strain>
    </source>
</reference>
<accession>A0A370DM20</accession>
<evidence type="ECO:0000313" key="13">
    <source>
        <dbReference type="Proteomes" id="UP000254266"/>
    </source>
</evidence>
<dbReference type="CDD" id="cd00165">
    <property type="entry name" value="S4"/>
    <property type="match status" value="1"/>
</dbReference>
<evidence type="ECO:0000256" key="4">
    <source>
        <dbReference type="ARBA" id="ARBA00039989"/>
    </source>
</evidence>
<evidence type="ECO:0000256" key="5">
    <source>
        <dbReference type="ARBA" id="ARBA00041420"/>
    </source>
</evidence>
<dbReference type="Gene3D" id="3.10.290.10">
    <property type="entry name" value="RNA-binding S4 domain"/>
    <property type="match status" value="1"/>
</dbReference>
<dbReference type="InterPro" id="IPR020103">
    <property type="entry name" value="PsdUridine_synth_cat_dom_sf"/>
</dbReference>
<dbReference type="Gene3D" id="3.30.2350.10">
    <property type="entry name" value="Pseudouridine synthase"/>
    <property type="match status" value="1"/>
</dbReference>
<dbReference type="EMBL" id="QFXC01000002">
    <property type="protein sequence ID" value="RDH85949.1"/>
    <property type="molecule type" value="Genomic_DNA"/>
</dbReference>
<evidence type="ECO:0000256" key="10">
    <source>
        <dbReference type="PROSITE-ProRule" id="PRU00182"/>
    </source>
</evidence>
<gene>
    <name evidence="12" type="ORF">DIZ80_00285</name>
</gene>
<dbReference type="Proteomes" id="UP000254266">
    <property type="component" value="Unassembled WGS sequence"/>
</dbReference>
<evidence type="ECO:0000313" key="12">
    <source>
        <dbReference type="EMBL" id="RDH85949.1"/>
    </source>
</evidence>
<evidence type="ECO:0000256" key="9">
    <source>
        <dbReference type="ARBA" id="ARBA00043147"/>
    </source>
</evidence>
<name>A0A370DM20_9GAMM</name>
<comment type="catalytic activity">
    <reaction evidence="1">
        <text>uridine(35) in tRNA(Tyr) = pseudouridine(35) in tRNA(Tyr)</text>
        <dbReference type="Rhea" id="RHEA:60556"/>
        <dbReference type="Rhea" id="RHEA-COMP:15607"/>
        <dbReference type="Rhea" id="RHEA-COMP:15608"/>
        <dbReference type="ChEBI" id="CHEBI:65314"/>
        <dbReference type="ChEBI" id="CHEBI:65315"/>
    </reaction>
</comment>
<evidence type="ECO:0000256" key="1">
    <source>
        <dbReference type="ARBA" id="ARBA00036390"/>
    </source>
</evidence>
<dbReference type="AlphaFoldDB" id="A0A370DM20"/>
<dbReference type="GO" id="GO:0003723">
    <property type="term" value="F:RNA binding"/>
    <property type="evidence" value="ECO:0007669"/>
    <property type="project" value="UniProtKB-KW"/>
</dbReference>
<dbReference type="InterPro" id="IPR036986">
    <property type="entry name" value="S4_RNA-bd_sf"/>
</dbReference>
<dbReference type="SUPFAM" id="SSF55120">
    <property type="entry name" value="Pseudouridine synthase"/>
    <property type="match status" value="1"/>
</dbReference>
<dbReference type="EC" id="5.4.99.21" evidence="3"/>
<keyword evidence="10" id="KW-0694">RNA-binding</keyword>
<sequence length="239" mass="27811">MREPIRLDKRCVELFDCSRGDAVKYIQGGWVLVDGEVEERPQFKVQNQQIELHENASLEPIEPVTLLLNLPDGFGTDDSTEMQQLITTESHCDEDYSGVHMLNKHFYDLKPASILQNGASGLMVYSKDYKVIRVLLENDKKKEEEYIVEFSDEYTSETLEKLNWLAHSKDESLPKYKASKQSEKCMRFVIEFADPDQIETLCKRFNLTIVAMKRIRIGRVSMKKLPSGQWRYLSRKAMF</sequence>
<feature type="domain" description="RNA-binding S4" evidence="11">
    <location>
        <begin position="5"/>
        <end position="71"/>
    </location>
</feature>
<dbReference type="GO" id="GO:0006396">
    <property type="term" value="P:RNA processing"/>
    <property type="evidence" value="ECO:0007669"/>
    <property type="project" value="UniProtKB-ARBA"/>
</dbReference>
<protein>
    <recommendedName>
        <fullName evidence="4">Dual-specificity RNA pseudouridine synthase RluF</fullName>
        <ecNumber evidence="3">5.4.99.21</ecNumber>
    </recommendedName>
    <alternativeName>
        <fullName evidence="6">23S rRNA pseudouridine(2604) synthase</fullName>
    </alternativeName>
    <alternativeName>
        <fullName evidence="8">Ribosomal large subunit pseudouridine synthase F</fullName>
    </alternativeName>
    <alternativeName>
        <fullName evidence="7">rRNA pseudouridylate synthase F</fullName>
    </alternativeName>
    <alternativeName>
        <fullName evidence="9">rRNA-uridine isomerase F</fullName>
    </alternativeName>
    <alternativeName>
        <fullName evidence="5">tRNA(Tyr) pseudouridine(35) synthase</fullName>
    </alternativeName>
</protein>
<dbReference type="SUPFAM" id="SSF55174">
    <property type="entry name" value="Alpha-L RNA-binding motif"/>
    <property type="match status" value="1"/>
</dbReference>
<evidence type="ECO:0000256" key="2">
    <source>
        <dbReference type="ARBA" id="ARBA00036535"/>
    </source>
</evidence>
<comment type="catalytic activity">
    <reaction evidence="2">
        <text>uridine(2604) in 23S rRNA = pseudouridine(2604) in 23S rRNA</text>
        <dbReference type="Rhea" id="RHEA:38875"/>
        <dbReference type="Rhea" id="RHEA-COMP:10093"/>
        <dbReference type="Rhea" id="RHEA-COMP:10094"/>
        <dbReference type="ChEBI" id="CHEBI:65314"/>
        <dbReference type="ChEBI" id="CHEBI:65315"/>
        <dbReference type="EC" id="5.4.99.21"/>
    </reaction>
</comment>
<dbReference type="PROSITE" id="PS50889">
    <property type="entry name" value="S4"/>
    <property type="match status" value="1"/>
</dbReference>
<organism evidence="12 13">
    <name type="scientific">endosymbiont of Galathealinum brachiosum</name>
    <dbReference type="NCBI Taxonomy" id="2200906"/>
    <lineage>
        <taxon>Bacteria</taxon>
        <taxon>Pseudomonadati</taxon>
        <taxon>Pseudomonadota</taxon>
        <taxon>Gammaproteobacteria</taxon>
        <taxon>sulfur-oxidizing symbionts</taxon>
    </lineage>
</organism>
<dbReference type="GO" id="GO:0160138">
    <property type="term" value="F:23S rRNA pseudouridine(2604) synthase activity"/>
    <property type="evidence" value="ECO:0007669"/>
    <property type="project" value="UniProtKB-EC"/>
</dbReference>
<dbReference type="GO" id="GO:0001522">
    <property type="term" value="P:pseudouridine synthesis"/>
    <property type="evidence" value="ECO:0007669"/>
    <property type="project" value="InterPro"/>
</dbReference>
<dbReference type="InterPro" id="IPR002942">
    <property type="entry name" value="S4_RNA-bd"/>
</dbReference>
<evidence type="ECO:0000256" key="3">
    <source>
        <dbReference type="ARBA" id="ARBA00038922"/>
    </source>
</evidence>
<evidence type="ECO:0000256" key="7">
    <source>
        <dbReference type="ARBA" id="ARBA00042843"/>
    </source>
</evidence>
<evidence type="ECO:0000256" key="6">
    <source>
        <dbReference type="ARBA" id="ARBA00041697"/>
    </source>
</evidence>
<dbReference type="InterPro" id="IPR050343">
    <property type="entry name" value="RsuA_PseudoU_synthase"/>
</dbReference>
<keyword evidence="13" id="KW-1185">Reference proteome</keyword>
<comment type="caution">
    <text evidence="12">The sequence shown here is derived from an EMBL/GenBank/DDBJ whole genome shotgun (WGS) entry which is preliminary data.</text>
</comment>
<evidence type="ECO:0000256" key="8">
    <source>
        <dbReference type="ARBA" id="ARBA00042890"/>
    </source>
</evidence>
<dbReference type="PANTHER" id="PTHR47683:SF2">
    <property type="entry name" value="RNA-BINDING S4 DOMAIN-CONTAINING PROTEIN"/>
    <property type="match status" value="1"/>
</dbReference>
<evidence type="ECO:0000259" key="11">
    <source>
        <dbReference type="SMART" id="SM00363"/>
    </source>
</evidence>
<dbReference type="Pfam" id="PF01479">
    <property type="entry name" value="S4"/>
    <property type="match status" value="1"/>
</dbReference>
<dbReference type="PANTHER" id="PTHR47683">
    <property type="entry name" value="PSEUDOURIDINE SYNTHASE FAMILY PROTEIN-RELATED"/>
    <property type="match status" value="1"/>
</dbReference>
<proteinExistence type="predicted"/>
<dbReference type="SMART" id="SM00363">
    <property type="entry name" value="S4"/>
    <property type="match status" value="1"/>
</dbReference>